<feature type="non-terminal residue" evidence="1">
    <location>
        <position position="1"/>
    </location>
</feature>
<evidence type="ECO:0000313" key="1">
    <source>
        <dbReference type="EMBL" id="KAK1533960.1"/>
    </source>
</evidence>
<keyword evidence="2" id="KW-1185">Reference proteome</keyword>
<dbReference type="RefSeq" id="XP_060347110.1">
    <property type="nucleotide sequence ID" value="XM_060494928.1"/>
</dbReference>
<accession>A0ABQ9SFB5</accession>
<gene>
    <name evidence="1" type="ORF">CPAR01_10668</name>
</gene>
<sequence>LPKEIRRIVRREALEDRLVVVAPRVTSLLEEVVCPPCPLFIEKAAKFSWACTFG</sequence>
<organism evidence="1 2">
    <name type="scientific">Colletotrichum paranaense</name>
    <dbReference type="NCBI Taxonomy" id="1914294"/>
    <lineage>
        <taxon>Eukaryota</taxon>
        <taxon>Fungi</taxon>
        <taxon>Dikarya</taxon>
        <taxon>Ascomycota</taxon>
        <taxon>Pezizomycotina</taxon>
        <taxon>Sordariomycetes</taxon>
        <taxon>Hypocreomycetidae</taxon>
        <taxon>Glomerellales</taxon>
        <taxon>Glomerellaceae</taxon>
        <taxon>Colletotrichum</taxon>
        <taxon>Colletotrichum acutatum species complex</taxon>
    </lineage>
</organism>
<reference evidence="1 2" key="1">
    <citation type="submission" date="2016-10" db="EMBL/GenBank/DDBJ databases">
        <title>The genome sequence of Colletotrichum fioriniae PJ7.</title>
        <authorList>
            <person name="Baroncelli R."/>
        </authorList>
    </citation>
    <scope>NUCLEOTIDE SEQUENCE [LARGE SCALE GENOMIC DNA]</scope>
    <source>
        <strain evidence="1 2">IMI 384185</strain>
    </source>
</reference>
<dbReference type="GeneID" id="85378827"/>
<proteinExistence type="predicted"/>
<evidence type="ECO:0000313" key="2">
    <source>
        <dbReference type="Proteomes" id="UP001241169"/>
    </source>
</evidence>
<dbReference type="EMBL" id="MOPA01000008">
    <property type="protein sequence ID" value="KAK1533960.1"/>
    <property type="molecule type" value="Genomic_DNA"/>
</dbReference>
<comment type="caution">
    <text evidence="1">The sequence shown here is derived from an EMBL/GenBank/DDBJ whole genome shotgun (WGS) entry which is preliminary data.</text>
</comment>
<protein>
    <submittedName>
        <fullName evidence="1">Uncharacterized protein</fullName>
    </submittedName>
</protein>
<dbReference type="Proteomes" id="UP001241169">
    <property type="component" value="Unassembled WGS sequence"/>
</dbReference>
<name>A0ABQ9SFB5_9PEZI</name>